<dbReference type="PIRSF" id="PIRSF017302">
    <property type="entry name" value="Gltscr2"/>
    <property type="match status" value="1"/>
</dbReference>
<evidence type="ECO:0000256" key="5">
    <source>
        <dbReference type="PIRNR" id="PIRNR017302"/>
    </source>
</evidence>
<dbReference type="WBParaSite" id="Pan_g19595.t1">
    <property type="protein sequence ID" value="Pan_g19595.t1"/>
    <property type="gene ID" value="Pan_g19595"/>
</dbReference>
<comment type="function">
    <text evidence="5">May play a role in ribosome biogenesis.</text>
</comment>
<dbReference type="InterPro" id="IPR011687">
    <property type="entry name" value="Nop53/GLTSCR2"/>
</dbReference>
<dbReference type="PANTHER" id="PTHR14211">
    <property type="entry name" value="GLIOMA SUPPRESSOR CANDIDATE REGION GENE 2"/>
    <property type="match status" value="1"/>
</dbReference>
<dbReference type="AlphaFoldDB" id="A0A7E4VER6"/>
<protein>
    <recommendedName>
        <fullName evidence="2 5">Ribosome biogenesis protein NOP53</fullName>
    </recommendedName>
</protein>
<name>A0A7E4VER6_PANRE</name>
<organism evidence="8 9">
    <name type="scientific">Panagrellus redivivus</name>
    <name type="common">Microworm</name>
    <dbReference type="NCBI Taxonomy" id="6233"/>
    <lineage>
        <taxon>Eukaryota</taxon>
        <taxon>Metazoa</taxon>
        <taxon>Ecdysozoa</taxon>
        <taxon>Nematoda</taxon>
        <taxon>Chromadorea</taxon>
        <taxon>Rhabditida</taxon>
        <taxon>Tylenchina</taxon>
        <taxon>Panagrolaimomorpha</taxon>
        <taxon>Panagrolaimoidea</taxon>
        <taxon>Panagrolaimidae</taxon>
        <taxon>Panagrellus</taxon>
    </lineage>
</organism>
<comment type="similarity">
    <text evidence="1 5">Belongs to the NOP53 family.</text>
</comment>
<feature type="region of interest" description="Disordered" evidence="7">
    <location>
        <begin position="198"/>
        <end position="270"/>
    </location>
</feature>
<accession>A0A7E4VER6</accession>
<keyword evidence="3 5" id="KW-0690">Ribosome biogenesis</keyword>
<dbReference type="PANTHER" id="PTHR14211:SF7">
    <property type="entry name" value="RIBOSOME BIOGENESIS PROTEIN NOP53"/>
    <property type="match status" value="1"/>
</dbReference>
<feature type="compositionally biased region" description="Acidic residues" evidence="7">
    <location>
        <begin position="234"/>
        <end position="244"/>
    </location>
</feature>
<keyword evidence="6" id="KW-0175">Coiled coil</keyword>
<dbReference type="GO" id="GO:0000027">
    <property type="term" value="P:ribosomal large subunit assembly"/>
    <property type="evidence" value="ECO:0007669"/>
    <property type="project" value="UniProtKB-UniRule"/>
</dbReference>
<keyword evidence="8" id="KW-1185">Reference proteome</keyword>
<comment type="subcellular location">
    <subcellularLocation>
        <location evidence="5">Nucleus</location>
        <location evidence="5">Nucleolus</location>
    </subcellularLocation>
    <subcellularLocation>
        <location evidence="5">Nucleus</location>
        <location evidence="5">Nucleoplasm</location>
    </subcellularLocation>
</comment>
<sequence>MAKKRNNQKKSWKKLAKGIEQGLPEYHAAKALRELPDTALFEVDDTPDVTLTTKQKRLAAHKARLAQVAEDQKNDVKDVKPVLKTIAKNKRVVLPKKADRNKVERKPLEPLKGKPVVEKDPWGEDNTTSGNDFLAPVKTHDLKTRKKALPKVPRNTKSYIPSAVPKVKLPESGASYNPGDTEYFNYAHKIADEEVAREKNISKVHKSTKLNDGQSYITHDEKQAEIEQGFFDSESSDDSEEEQEPGPAPAKRTQPKPKTDKQRKRQLRHKIMEMTRKAQKELTKKERVEIANLKKTYKELVQKQAEIKAKAAERRLNKVYDTLTSRKKLGRGEFQEYEEPVLLPDEITASVRLTKTEGNIISERFKSLQERNIIPVAGDKESRKLPKRLKRKWVERRDTKDVSAAT</sequence>
<evidence type="ECO:0000256" key="3">
    <source>
        <dbReference type="ARBA" id="ARBA00022517"/>
    </source>
</evidence>
<dbReference type="Proteomes" id="UP000492821">
    <property type="component" value="Unassembled WGS sequence"/>
</dbReference>
<evidence type="ECO:0000256" key="4">
    <source>
        <dbReference type="ARBA" id="ARBA00023242"/>
    </source>
</evidence>
<dbReference type="Pfam" id="PF07767">
    <property type="entry name" value="Nop53"/>
    <property type="match status" value="1"/>
</dbReference>
<dbReference type="GO" id="GO:0008097">
    <property type="term" value="F:5S rRNA binding"/>
    <property type="evidence" value="ECO:0007669"/>
    <property type="project" value="TreeGrafter"/>
</dbReference>
<evidence type="ECO:0000256" key="6">
    <source>
        <dbReference type="SAM" id="Coils"/>
    </source>
</evidence>
<feature type="coiled-coil region" evidence="6">
    <location>
        <begin position="283"/>
        <end position="322"/>
    </location>
</feature>
<evidence type="ECO:0000313" key="8">
    <source>
        <dbReference type="Proteomes" id="UP000492821"/>
    </source>
</evidence>
<feature type="region of interest" description="Disordered" evidence="7">
    <location>
        <begin position="97"/>
        <end position="158"/>
    </location>
</feature>
<evidence type="ECO:0000256" key="2">
    <source>
        <dbReference type="ARBA" id="ARBA00018339"/>
    </source>
</evidence>
<evidence type="ECO:0000313" key="9">
    <source>
        <dbReference type="WBParaSite" id="Pan_g19595.t1"/>
    </source>
</evidence>
<evidence type="ECO:0000256" key="7">
    <source>
        <dbReference type="SAM" id="MobiDB-lite"/>
    </source>
</evidence>
<feature type="compositionally biased region" description="Basic and acidic residues" evidence="7">
    <location>
        <begin position="97"/>
        <end position="122"/>
    </location>
</feature>
<proteinExistence type="inferred from homology"/>
<reference evidence="9" key="2">
    <citation type="submission" date="2020-10" db="UniProtKB">
        <authorList>
            <consortium name="WormBaseParasite"/>
        </authorList>
    </citation>
    <scope>IDENTIFICATION</scope>
</reference>
<dbReference type="GO" id="GO:0005654">
    <property type="term" value="C:nucleoplasm"/>
    <property type="evidence" value="ECO:0007669"/>
    <property type="project" value="UniProtKB-SubCell"/>
</dbReference>
<evidence type="ECO:0000256" key="1">
    <source>
        <dbReference type="ARBA" id="ARBA00008838"/>
    </source>
</evidence>
<dbReference type="GO" id="GO:0006364">
    <property type="term" value="P:rRNA processing"/>
    <property type="evidence" value="ECO:0007669"/>
    <property type="project" value="TreeGrafter"/>
</dbReference>
<dbReference type="GO" id="GO:0005730">
    <property type="term" value="C:nucleolus"/>
    <property type="evidence" value="ECO:0007669"/>
    <property type="project" value="UniProtKB-SubCell"/>
</dbReference>
<reference evidence="8" key="1">
    <citation type="journal article" date="2013" name="Genetics">
        <title>The draft genome and transcriptome of Panagrellus redivivus are shaped by the harsh demands of a free-living lifestyle.</title>
        <authorList>
            <person name="Srinivasan J."/>
            <person name="Dillman A.R."/>
            <person name="Macchietto M.G."/>
            <person name="Heikkinen L."/>
            <person name="Lakso M."/>
            <person name="Fracchia K.M."/>
            <person name="Antoshechkin I."/>
            <person name="Mortazavi A."/>
            <person name="Wong G."/>
            <person name="Sternberg P.W."/>
        </authorList>
    </citation>
    <scope>NUCLEOTIDE SEQUENCE [LARGE SCALE GENOMIC DNA]</scope>
    <source>
        <strain evidence="8">MT8872</strain>
    </source>
</reference>
<keyword evidence="4 5" id="KW-0539">Nucleus</keyword>